<dbReference type="EMBL" id="AGNK02000566">
    <property type="status" value="NOT_ANNOTATED_CDS"/>
    <property type="molecule type" value="Genomic_DNA"/>
</dbReference>
<dbReference type="InParanoid" id="K3Z277"/>
<protein>
    <submittedName>
        <fullName evidence="2">Uncharacterized protein</fullName>
    </submittedName>
</protein>
<evidence type="ECO:0000313" key="3">
    <source>
        <dbReference type="Proteomes" id="UP000004995"/>
    </source>
</evidence>
<keyword evidence="1" id="KW-1133">Transmembrane helix</keyword>
<keyword evidence="1" id="KW-0472">Membrane</keyword>
<evidence type="ECO:0000256" key="1">
    <source>
        <dbReference type="SAM" id="Phobius"/>
    </source>
</evidence>
<name>K3Z277_SETIT</name>
<dbReference type="Gramene" id="KQL31651">
    <property type="protein sequence ID" value="KQL31651"/>
    <property type="gene ID" value="SETIT_020645mg"/>
</dbReference>
<keyword evidence="3" id="KW-1185">Reference proteome</keyword>
<reference evidence="3" key="1">
    <citation type="journal article" date="2012" name="Nat. Biotechnol.">
        <title>Reference genome sequence of the model plant Setaria.</title>
        <authorList>
            <person name="Bennetzen J.L."/>
            <person name="Schmutz J."/>
            <person name="Wang H."/>
            <person name="Percifield R."/>
            <person name="Hawkins J."/>
            <person name="Pontaroli A.C."/>
            <person name="Estep M."/>
            <person name="Feng L."/>
            <person name="Vaughn J.N."/>
            <person name="Grimwood J."/>
            <person name="Jenkins J."/>
            <person name="Barry K."/>
            <person name="Lindquist E."/>
            <person name="Hellsten U."/>
            <person name="Deshpande S."/>
            <person name="Wang X."/>
            <person name="Wu X."/>
            <person name="Mitros T."/>
            <person name="Triplett J."/>
            <person name="Yang X."/>
            <person name="Ye C.Y."/>
            <person name="Mauro-Herrera M."/>
            <person name="Wang L."/>
            <person name="Li P."/>
            <person name="Sharma M."/>
            <person name="Sharma R."/>
            <person name="Ronald P.C."/>
            <person name="Panaud O."/>
            <person name="Kellogg E.A."/>
            <person name="Brutnell T.P."/>
            <person name="Doust A.N."/>
            <person name="Tuskan G.A."/>
            <person name="Rokhsar D."/>
            <person name="Devos K.M."/>
        </authorList>
    </citation>
    <scope>NUCLEOTIDE SEQUENCE [LARGE SCALE GENOMIC DNA]</scope>
    <source>
        <strain evidence="3">cv. Yugu1</strain>
    </source>
</reference>
<dbReference type="HOGENOM" id="CLU_3300284_0_0_1"/>
<evidence type="ECO:0000313" key="2">
    <source>
        <dbReference type="EnsemblPlants" id="KQL31651"/>
    </source>
</evidence>
<organism evidence="2 3">
    <name type="scientific">Setaria italica</name>
    <name type="common">Foxtail millet</name>
    <name type="synonym">Panicum italicum</name>
    <dbReference type="NCBI Taxonomy" id="4555"/>
    <lineage>
        <taxon>Eukaryota</taxon>
        <taxon>Viridiplantae</taxon>
        <taxon>Streptophyta</taxon>
        <taxon>Embryophyta</taxon>
        <taxon>Tracheophyta</taxon>
        <taxon>Spermatophyta</taxon>
        <taxon>Magnoliopsida</taxon>
        <taxon>Liliopsida</taxon>
        <taxon>Poales</taxon>
        <taxon>Poaceae</taxon>
        <taxon>PACMAD clade</taxon>
        <taxon>Panicoideae</taxon>
        <taxon>Panicodae</taxon>
        <taxon>Paniceae</taxon>
        <taxon>Cenchrinae</taxon>
        <taxon>Setaria</taxon>
    </lineage>
</organism>
<sequence length="40" mass="4684">MLANYQQLVLVFNLFLMVIGQRSLYLSIYVNHCHRLDASV</sequence>
<feature type="transmembrane region" description="Helical" evidence="1">
    <location>
        <begin position="6"/>
        <end position="25"/>
    </location>
</feature>
<dbReference type="Proteomes" id="UP000004995">
    <property type="component" value="Unassembled WGS sequence"/>
</dbReference>
<dbReference type="AlphaFoldDB" id="K3Z277"/>
<dbReference type="EnsemblPlants" id="KQL31651">
    <property type="protein sequence ID" value="KQL31651"/>
    <property type="gene ID" value="SETIT_020645mg"/>
</dbReference>
<keyword evidence="1" id="KW-0812">Transmembrane</keyword>
<reference evidence="2" key="2">
    <citation type="submission" date="2018-08" db="UniProtKB">
        <authorList>
            <consortium name="EnsemblPlants"/>
        </authorList>
    </citation>
    <scope>IDENTIFICATION</scope>
    <source>
        <strain evidence="2">Yugu1</strain>
    </source>
</reference>
<accession>K3Z277</accession>
<proteinExistence type="predicted"/>